<evidence type="ECO:0000313" key="1">
    <source>
        <dbReference type="EMBL" id="KRX50368.1"/>
    </source>
</evidence>
<gene>
    <name evidence="1" type="ORF">T05_6224</name>
</gene>
<proteinExistence type="predicted"/>
<dbReference type="EMBL" id="JYDJ01000007">
    <property type="protein sequence ID" value="KRX50368.1"/>
    <property type="molecule type" value="Genomic_DNA"/>
</dbReference>
<evidence type="ECO:0000313" key="2">
    <source>
        <dbReference type="Proteomes" id="UP000055048"/>
    </source>
</evidence>
<dbReference type="Proteomes" id="UP000055048">
    <property type="component" value="Unassembled WGS sequence"/>
</dbReference>
<accession>A0A0V0UGI7</accession>
<organism evidence="1 2">
    <name type="scientific">Trichinella murrelli</name>
    <dbReference type="NCBI Taxonomy" id="144512"/>
    <lineage>
        <taxon>Eukaryota</taxon>
        <taxon>Metazoa</taxon>
        <taxon>Ecdysozoa</taxon>
        <taxon>Nematoda</taxon>
        <taxon>Enoplea</taxon>
        <taxon>Dorylaimia</taxon>
        <taxon>Trichinellida</taxon>
        <taxon>Trichinellidae</taxon>
        <taxon>Trichinella</taxon>
    </lineage>
</organism>
<dbReference type="AlphaFoldDB" id="A0A0V0UGI7"/>
<sequence>MLLSLFSAINKIYTDLSQPGNFLFYIKLLTFVYDKALEILTKAEHTAQCKLKLQSYNLLNL</sequence>
<name>A0A0V0UGI7_9BILA</name>
<protein>
    <submittedName>
        <fullName evidence="1">Uncharacterized protein</fullName>
    </submittedName>
</protein>
<comment type="caution">
    <text evidence="1">The sequence shown here is derived from an EMBL/GenBank/DDBJ whole genome shotgun (WGS) entry which is preliminary data.</text>
</comment>
<reference evidence="1 2" key="1">
    <citation type="submission" date="2015-01" db="EMBL/GenBank/DDBJ databases">
        <title>Evolution of Trichinella species and genotypes.</title>
        <authorList>
            <person name="Korhonen P.K."/>
            <person name="Edoardo P."/>
            <person name="Giuseppe L.R."/>
            <person name="Gasser R.B."/>
        </authorList>
    </citation>
    <scope>NUCLEOTIDE SEQUENCE [LARGE SCALE GENOMIC DNA]</scope>
    <source>
        <strain evidence="1">ISS417</strain>
    </source>
</reference>
<keyword evidence="2" id="KW-1185">Reference proteome</keyword>